<dbReference type="RefSeq" id="WP_005174377.1">
    <property type="nucleotide sequence ID" value="NZ_BANR01000007.1"/>
</dbReference>
<gene>
    <name evidence="4" type="ORF">GOACH_07_00890</name>
</gene>
<dbReference type="InterPro" id="IPR002711">
    <property type="entry name" value="HNH"/>
</dbReference>
<organism evidence="4 5">
    <name type="scientific">Gordonia aichiensis NBRC 108223</name>
    <dbReference type="NCBI Taxonomy" id="1220583"/>
    <lineage>
        <taxon>Bacteria</taxon>
        <taxon>Bacillati</taxon>
        <taxon>Actinomycetota</taxon>
        <taxon>Actinomycetes</taxon>
        <taxon>Mycobacteriales</taxon>
        <taxon>Gordoniaceae</taxon>
        <taxon>Gordonia</taxon>
    </lineage>
</organism>
<dbReference type="OrthoDB" id="4379271at2"/>
<sequence length="394" mass="41691">MRNAVDHLMAVHVSAAERLGVAKVQGRTTVELLTHMGLAPGTAQRVRRIAGALDSVGTVSGYAADGAMSGEHVDAIVRGLDHIEKRSAEPVDDAARRAFASDLAGQCFSGLKPAEIFERARTLGNQIAVDTDGLPAAEDGSINALPLDRDEGRVRIRGDLDAVTGERLITAIDALSEPRPQPDGSPGPRSPERIRADALEVLIILAGHGEGLGSGPAASGGGTVTEIMPLTVPPVQITLAIPAATPELSALRFLGAVTESTARRLSCDASVSVMIVDGEEVPLAVGKERRLFTRAQRRALNHRDKGCVKCNAPASWAHAHHIVHWADGGDTDVGNGALLCPRCHDDVHHRGWEIYLGSDKHPWLVPSVAVDPRRTPVPSYHRRTLTLGELPAAA</sequence>
<dbReference type="Gene3D" id="1.10.30.50">
    <property type="match status" value="1"/>
</dbReference>
<dbReference type="GO" id="GO:0008270">
    <property type="term" value="F:zinc ion binding"/>
    <property type="evidence" value="ECO:0007669"/>
    <property type="project" value="InterPro"/>
</dbReference>
<dbReference type="CDD" id="cd00085">
    <property type="entry name" value="HNHc"/>
    <property type="match status" value="1"/>
</dbReference>
<dbReference type="InterPro" id="IPR003870">
    <property type="entry name" value="DUF222"/>
</dbReference>
<dbReference type="AlphaFoldDB" id="L7KIU1"/>
<feature type="compositionally biased region" description="Pro residues" evidence="2">
    <location>
        <begin position="179"/>
        <end position="189"/>
    </location>
</feature>
<protein>
    <recommendedName>
        <fullName evidence="3">HNH nuclease domain-containing protein</fullName>
    </recommendedName>
</protein>
<dbReference type="SMART" id="SM00507">
    <property type="entry name" value="HNHc"/>
    <property type="match status" value="1"/>
</dbReference>
<evidence type="ECO:0000313" key="4">
    <source>
        <dbReference type="EMBL" id="GAC48805.1"/>
    </source>
</evidence>
<dbReference type="EMBL" id="BANR01000007">
    <property type="protein sequence ID" value="GAC48805.1"/>
    <property type="molecule type" value="Genomic_DNA"/>
</dbReference>
<dbReference type="Proteomes" id="UP000010988">
    <property type="component" value="Unassembled WGS sequence"/>
</dbReference>
<comment type="caution">
    <text evidence="4">The sequence shown here is derived from an EMBL/GenBank/DDBJ whole genome shotgun (WGS) entry which is preliminary data.</text>
</comment>
<dbReference type="GO" id="GO:0003676">
    <property type="term" value="F:nucleic acid binding"/>
    <property type="evidence" value="ECO:0007669"/>
    <property type="project" value="InterPro"/>
</dbReference>
<keyword evidence="5" id="KW-1185">Reference proteome</keyword>
<proteinExistence type="inferred from homology"/>
<evidence type="ECO:0000313" key="5">
    <source>
        <dbReference type="Proteomes" id="UP000010988"/>
    </source>
</evidence>
<dbReference type="Pfam" id="PF02720">
    <property type="entry name" value="DUF222"/>
    <property type="match status" value="1"/>
</dbReference>
<name>L7KIU1_9ACTN</name>
<comment type="similarity">
    <text evidence="1">Belongs to the Rv1128c/1148c/1588c/1702c/1945/3466 family.</text>
</comment>
<dbReference type="eggNOG" id="COG1403">
    <property type="taxonomic scope" value="Bacteria"/>
</dbReference>
<evidence type="ECO:0000256" key="2">
    <source>
        <dbReference type="SAM" id="MobiDB-lite"/>
    </source>
</evidence>
<dbReference type="STRING" id="1220583.GOACH_07_00890"/>
<reference evidence="4 5" key="1">
    <citation type="submission" date="2012-12" db="EMBL/GenBank/DDBJ databases">
        <title>Whole genome shotgun sequence of Gordonia aichiensis NBRC 108223.</title>
        <authorList>
            <person name="Isaki-Nakamura S."/>
            <person name="Hosoyama A."/>
            <person name="Tsuchikane K."/>
            <person name="Ando Y."/>
            <person name="Baba S."/>
            <person name="Ohji S."/>
            <person name="Hamada M."/>
            <person name="Tamura T."/>
            <person name="Yamazoe A."/>
            <person name="Yamazaki S."/>
            <person name="Fujita N."/>
        </authorList>
    </citation>
    <scope>NUCLEOTIDE SEQUENCE [LARGE SCALE GENOMIC DNA]</scope>
    <source>
        <strain evidence="4 5">NBRC 108223</strain>
    </source>
</reference>
<evidence type="ECO:0000256" key="1">
    <source>
        <dbReference type="ARBA" id="ARBA00023450"/>
    </source>
</evidence>
<dbReference type="Pfam" id="PF01844">
    <property type="entry name" value="HNH"/>
    <property type="match status" value="1"/>
</dbReference>
<dbReference type="GO" id="GO:0004519">
    <property type="term" value="F:endonuclease activity"/>
    <property type="evidence" value="ECO:0007669"/>
    <property type="project" value="InterPro"/>
</dbReference>
<feature type="domain" description="HNH nuclease" evidence="3">
    <location>
        <begin position="295"/>
        <end position="345"/>
    </location>
</feature>
<feature type="region of interest" description="Disordered" evidence="2">
    <location>
        <begin position="173"/>
        <end position="192"/>
    </location>
</feature>
<dbReference type="InterPro" id="IPR003615">
    <property type="entry name" value="HNH_nuc"/>
</dbReference>
<accession>L7KIU1</accession>
<evidence type="ECO:0000259" key="3">
    <source>
        <dbReference type="SMART" id="SM00507"/>
    </source>
</evidence>